<protein>
    <submittedName>
        <fullName evidence="3">Uncharacterized protein</fullName>
    </submittedName>
</protein>
<dbReference type="PROSITE" id="PS50297">
    <property type="entry name" value="ANK_REP_REGION"/>
    <property type="match status" value="1"/>
</dbReference>
<reference evidence="3" key="1">
    <citation type="journal article" date="2021" name="IMA Fungus">
        <title>Genomic characterization of three marine fungi, including Emericellopsis atlantica sp. nov. with signatures of a generalist lifestyle and marine biomass degradation.</title>
        <authorList>
            <person name="Hagestad O.C."/>
            <person name="Hou L."/>
            <person name="Andersen J.H."/>
            <person name="Hansen E.H."/>
            <person name="Altermark B."/>
            <person name="Li C."/>
            <person name="Kuhnert E."/>
            <person name="Cox R.J."/>
            <person name="Crous P.W."/>
            <person name="Spatafora J.W."/>
            <person name="Lail K."/>
            <person name="Amirebrahimi M."/>
            <person name="Lipzen A."/>
            <person name="Pangilinan J."/>
            <person name="Andreopoulos W."/>
            <person name="Hayes R.D."/>
            <person name="Ng V."/>
            <person name="Grigoriev I.V."/>
            <person name="Jackson S.A."/>
            <person name="Sutton T.D.S."/>
            <person name="Dobson A.D.W."/>
            <person name="Rama T."/>
        </authorList>
    </citation>
    <scope>NUCLEOTIDE SEQUENCE</scope>
    <source>
        <strain evidence="3">TRa018bII</strain>
    </source>
</reference>
<dbReference type="AlphaFoldDB" id="A0A9P7YN78"/>
<dbReference type="EMBL" id="MU251403">
    <property type="protein sequence ID" value="KAG9236632.1"/>
    <property type="molecule type" value="Genomic_DNA"/>
</dbReference>
<feature type="compositionally biased region" description="Low complexity" evidence="2">
    <location>
        <begin position="303"/>
        <end position="313"/>
    </location>
</feature>
<dbReference type="Proteomes" id="UP000824998">
    <property type="component" value="Unassembled WGS sequence"/>
</dbReference>
<evidence type="ECO:0000313" key="4">
    <source>
        <dbReference type="Proteomes" id="UP000824998"/>
    </source>
</evidence>
<keyword evidence="4" id="KW-1185">Reference proteome</keyword>
<dbReference type="InterPro" id="IPR002110">
    <property type="entry name" value="Ankyrin_rpt"/>
</dbReference>
<sequence>MDPILSEASLEEYLSSAPPVVLPAVPSPSGNKKRRRGPVGVKWTLSKERQFLRLYELTGVKIEDIPVVMSDADLKFSKRHAQDKLSHYLGDRPVTFRPKDATEELERIVKNHALKEYLKLKGDVQYEMATGSIGPFQDSSTAKEDGVHETHQVDSRNLQPGELAELAPGTTGINAEEKLKLTPFSKDHVAFPPNRRTSMESLQSLQRRMASRSASNGHVLTQYSSVALQNIPFVKRRLSISSMASRCSMTTMSTTHSWEDWKRGSDLRPPRVLLPIQRNLVDLGEPGGAAGGSSRPLADWVNSRSGSRGSTKSKSCWHGHPCRHIVTPLEDPLTRLFRRFETVDEITMPMRVPLSTQIRRNKKRPREAINQLAWTYSMGDDYHAFFDVYRKAYDATAWDEIKVLEDLPDMAYLTMDVPMSPCGTSTLDCCQNLRRGHPRASKCRICRLAECIAHAFVRFAVLAWQNGDRAPINTKFASSGILLQDLFEVDMFHDTVLHTAARNGAPNAHALDAAGQTFMHVLNPVGFDAVYQDRMYQGQSHGQLVECGTIMGRYRGMSLPTTTEWVLGRETGTPSHQLQELFDQALMGSDPELWGGNALHSLAWHVSFRESEINQGTSTAPQKRKLKGDHGDEQREYILNLIRQLRRAGVDVNGYDRFGHTPIMAFVLRDLSASPTEWRAIADVLRLLITSGSCVHRRNRKGETALHVAMRLASYPAVEVLLASHANVHSRSGRGDSILQTATKVSVKAGQNDAGLYGRIVSCINLAIAYGAVEHPDVKLEWDEQEKCRQLSSPRPVVDSTGHRQ</sequence>
<evidence type="ECO:0000256" key="2">
    <source>
        <dbReference type="SAM" id="MobiDB-lite"/>
    </source>
</evidence>
<dbReference type="OrthoDB" id="194358at2759"/>
<name>A0A9P7YN78_9HELO</name>
<dbReference type="Gene3D" id="1.25.40.20">
    <property type="entry name" value="Ankyrin repeat-containing domain"/>
    <property type="match status" value="1"/>
</dbReference>
<evidence type="ECO:0000256" key="1">
    <source>
        <dbReference type="PROSITE-ProRule" id="PRU00023"/>
    </source>
</evidence>
<feature type="region of interest" description="Disordered" evidence="2">
    <location>
        <begin position="286"/>
        <end position="313"/>
    </location>
</feature>
<dbReference type="InterPro" id="IPR036770">
    <property type="entry name" value="Ankyrin_rpt-contain_sf"/>
</dbReference>
<dbReference type="Pfam" id="PF12796">
    <property type="entry name" value="Ank_2"/>
    <property type="match status" value="1"/>
</dbReference>
<proteinExistence type="predicted"/>
<gene>
    <name evidence="3" type="ORF">BJ875DRAFT_524745</name>
</gene>
<comment type="caution">
    <text evidence="3">The sequence shown here is derived from an EMBL/GenBank/DDBJ whole genome shotgun (WGS) entry which is preliminary data.</text>
</comment>
<feature type="repeat" description="ANK" evidence="1">
    <location>
        <begin position="701"/>
        <end position="733"/>
    </location>
</feature>
<dbReference type="PROSITE" id="PS50088">
    <property type="entry name" value="ANK_REPEAT"/>
    <property type="match status" value="1"/>
</dbReference>
<organism evidence="3 4">
    <name type="scientific">Amylocarpus encephaloides</name>
    <dbReference type="NCBI Taxonomy" id="45428"/>
    <lineage>
        <taxon>Eukaryota</taxon>
        <taxon>Fungi</taxon>
        <taxon>Dikarya</taxon>
        <taxon>Ascomycota</taxon>
        <taxon>Pezizomycotina</taxon>
        <taxon>Leotiomycetes</taxon>
        <taxon>Helotiales</taxon>
        <taxon>Helotiales incertae sedis</taxon>
        <taxon>Amylocarpus</taxon>
    </lineage>
</organism>
<keyword evidence="1" id="KW-0040">ANK repeat</keyword>
<accession>A0A9P7YN78</accession>
<dbReference type="SUPFAM" id="SSF48403">
    <property type="entry name" value="Ankyrin repeat"/>
    <property type="match status" value="1"/>
</dbReference>
<evidence type="ECO:0000313" key="3">
    <source>
        <dbReference type="EMBL" id="KAG9236632.1"/>
    </source>
</evidence>